<evidence type="ECO:0000256" key="1">
    <source>
        <dbReference type="ARBA" id="ARBA00006494"/>
    </source>
</evidence>
<feature type="domain" description="DSBA-like thioredoxin" evidence="6">
    <location>
        <begin position="5"/>
        <end position="208"/>
    </location>
</feature>
<dbReference type="PANTHER" id="PTHR42943:SF2">
    <property type="entry name" value="GLUTATHIONE S-TRANSFERASE KAPPA 1"/>
    <property type="match status" value="1"/>
</dbReference>
<dbReference type="FunFam" id="3.40.30.10:FF:000096">
    <property type="entry name" value="Glutathione S-transferase kappa"/>
    <property type="match status" value="1"/>
</dbReference>
<organism evidence="7">
    <name type="scientific">Arion vulgaris</name>
    <dbReference type="NCBI Taxonomy" id="1028688"/>
    <lineage>
        <taxon>Eukaryota</taxon>
        <taxon>Metazoa</taxon>
        <taxon>Spiralia</taxon>
        <taxon>Lophotrochozoa</taxon>
        <taxon>Mollusca</taxon>
        <taxon>Gastropoda</taxon>
        <taxon>Heterobranchia</taxon>
        <taxon>Euthyneura</taxon>
        <taxon>Panpulmonata</taxon>
        <taxon>Eupulmonata</taxon>
        <taxon>Stylommatophora</taxon>
        <taxon>Helicina</taxon>
        <taxon>Arionoidea</taxon>
        <taxon>Arionidae</taxon>
        <taxon>Arion</taxon>
    </lineage>
</organism>
<evidence type="ECO:0000256" key="2">
    <source>
        <dbReference type="ARBA" id="ARBA00022679"/>
    </source>
</evidence>
<evidence type="ECO:0000259" key="6">
    <source>
        <dbReference type="Pfam" id="PF01323"/>
    </source>
</evidence>
<dbReference type="InterPro" id="IPR014440">
    <property type="entry name" value="HCCAis_GSTk"/>
</dbReference>
<comment type="catalytic activity">
    <reaction evidence="3 4">
        <text>RX + glutathione = an S-substituted glutathione + a halide anion + H(+)</text>
        <dbReference type="Rhea" id="RHEA:16437"/>
        <dbReference type="ChEBI" id="CHEBI:15378"/>
        <dbReference type="ChEBI" id="CHEBI:16042"/>
        <dbReference type="ChEBI" id="CHEBI:17792"/>
        <dbReference type="ChEBI" id="CHEBI:57925"/>
        <dbReference type="ChEBI" id="CHEBI:90779"/>
        <dbReference type="EC" id="2.5.1.18"/>
    </reaction>
</comment>
<feature type="active site" description="Nucleophile" evidence="5">
    <location>
        <position position="14"/>
    </location>
</feature>
<reference evidence="7" key="1">
    <citation type="submission" date="2014-12" db="EMBL/GenBank/DDBJ databases">
        <title>Insight into the proteome of Arion vulgaris.</title>
        <authorList>
            <person name="Aradska J."/>
            <person name="Bulat T."/>
            <person name="Smidak R."/>
            <person name="Sarate P."/>
            <person name="Gangsoo J."/>
            <person name="Sialana F."/>
            <person name="Bilban M."/>
            <person name="Lubec G."/>
        </authorList>
    </citation>
    <scope>NUCLEOTIDE SEQUENCE</scope>
    <source>
        <tissue evidence="7">Skin</tissue>
    </source>
</reference>
<protein>
    <recommendedName>
        <fullName evidence="4">Glutathione S-transferase kappa</fullName>
        <ecNumber evidence="4">2.5.1.18</ecNumber>
    </recommendedName>
</protein>
<proteinExistence type="inferred from homology"/>
<dbReference type="GO" id="GO:0004602">
    <property type="term" value="F:glutathione peroxidase activity"/>
    <property type="evidence" value="ECO:0007669"/>
    <property type="project" value="TreeGrafter"/>
</dbReference>
<dbReference type="SUPFAM" id="SSF52833">
    <property type="entry name" value="Thioredoxin-like"/>
    <property type="match status" value="1"/>
</dbReference>
<dbReference type="PANTHER" id="PTHR42943">
    <property type="entry name" value="GLUTATHIONE S-TRANSFERASE KAPPA"/>
    <property type="match status" value="1"/>
</dbReference>
<accession>A0A0B7AB69</accession>
<dbReference type="GO" id="GO:0005739">
    <property type="term" value="C:mitochondrion"/>
    <property type="evidence" value="ECO:0007669"/>
    <property type="project" value="TreeGrafter"/>
</dbReference>
<evidence type="ECO:0000256" key="3">
    <source>
        <dbReference type="ARBA" id="ARBA00047960"/>
    </source>
</evidence>
<dbReference type="GO" id="GO:0004364">
    <property type="term" value="F:glutathione transferase activity"/>
    <property type="evidence" value="ECO:0007669"/>
    <property type="project" value="UniProtKB-UniRule"/>
</dbReference>
<dbReference type="EMBL" id="HACG01031032">
    <property type="protein sequence ID" value="CEK77897.1"/>
    <property type="molecule type" value="Transcribed_RNA"/>
</dbReference>
<name>A0A0B7AB69_9EUPU</name>
<dbReference type="GO" id="GO:0006749">
    <property type="term" value="P:glutathione metabolic process"/>
    <property type="evidence" value="ECO:0007669"/>
    <property type="project" value="TreeGrafter"/>
</dbReference>
<dbReference type="InterPro" id="IPR036249">
    <property type="entry name" value="Thioredoxin-like_sf"/>
</dbReference>
<dbReference type="EC" id="2.5.1.18" evidence="4"/>
<comment type="similarity">
    <text evidence="1 4">Belongs to the GST superfamily. Kappa family.</text>
</comment>
<evidence type="ECO:0000256" key="5">
    <source>
        <dbReference type="PIRSR" id="PIRSR006386-1"/>
    </source>
</evidence>
<dbReference type="InterPro" id="IPR051924">
    <property type="entry name" value="GST_Kappa/NadH"/>
</dbReference>
<dbReference type="Pfam" id="PF01323">
    <property type="entry name" value="DSBA"/>
    <property type="match status" value="1"/>
</dbReference>
<dbReference type="AlphaFoldDB" id="A0A0B7AB69"/>
<evidence type="ECO:0000313" key="7">
    <source>
        <dbReference type="EMBL" id="CEK77897.1"/>
    </source>
</evidence>
<dbReference type="PIRSF" id="PIRSF006386">
    <property type="entry name" value="HCCAis_GSTk"/>
    <property type="match status" value="1"/>
</dbReference>
<evidence type="ECO:0000256" key="4">
    <source>
        <dbReference type="PIRNR" id="PIRNR006386"/>
    </source>
</evidence>
<dbReference type="InterPro" id="IPR001853">
    <property type="entry name" value="DSBA-like_thioredoxin_dom"/>
</dbReference>
<dbReference type="Gene3D" id="3.40.30.10">
    <property type="entry name" value="Glutaredoxin"/>
    <property type="match status" value="1"/>
</dbReference>
<sequence>MSRKTVEFFYDVVSPYSWFAFETLMRYQNRWNITLKLRPFFLGGIMHGSGNKPPAMVPLKSKYMFDDVQRLGKYFNVPIRFPKNPAELMLTKGTLATQRFLTAIDMTHPGKLETVSRELWMRAWHRDEDITEPASFAEAARQAGISEKDIAAILPRMKDEDVKDRLKNTTQDALDLGAFGAPIILAVVDGRKEWVFGSDRFPIFADLIGEKWEGPVPGVTSKL</sequence>
<dbReference type="GO" id="GO:0005777">
    <property type="term" value="C:peroxisome"/>
    <property type="evidence" value="ECO:0007669"/>
    <property type="project" value="TreeGrafter"/>
</dbReference>
<keyword evidence="2 4" id="KW-0808">Transferase</keyword>
<gene>
    <name evidence="7" type="primary">ORF107209</name>
</gene>